<dbReference type="PANTHER" id="PTHR12526:SF630">
    <property type="entry name" value="GLYCOSYLTRANSFERASE"/>
    <property type="match status" value="1"/>
</dbReference>
<dbReference type="InterPro" id="IPR001296">
    <property type="entry name" value="Glyco_trans_1"/>
</dbReference>
<name>A0ABW4KER3_9BACI</name>
<reference evidence="3" key="1">
    <citation type="journal article" date="2019" name="Int. J. Syst. Evol. Microbiol.">
        <title>The Global Catalogue of Microorganisms (GCM) 10K type strain sequencing project: providing services to taxonomists for standard genome sequencing and annotation.</title>
        <authorList>
            <consortium name="The Broad Institute Genomics Platform"/>
            <consortium name="The Broad Institute Genome Sequencing Center for Infectious Disease"/>
            <person name="Wu L."/>
            <person name="Ma J."/>
        </authorList>
    </citation>
    <scope>NUCLEOTIDE SEQUENCE [LARGE SCALE GENOMIC DNA]</scope>
    <source>
        <strain evidence="3">CGMCC 1.12295</strain>
    </source>
</reference>
<comment type="caution">
    <text evidence="2">The sequence shown here is derived from an EMBL/GenBank/DDBJ whole genome shotgun (WGS) entry which is preliminary data.</text>
</comment>
<dbReference type="CDD" id="cd03811">
    <property type="entry name" value="GT4_GT28_WabH-like"/>
    <property type="match status" value="1"/>
</dbReference>
<dbReference type="PANTHER" id="PTHR12526">
    <property type="entry name" value="GLYCOSYLTRANSFERASE"/>
    <property type="match status" value="1"/>
</dbReference>
<dbReference type="EC" id="2.4.-.-" evidence="2"/>
<accession>A0ABW4KER3</accession>
<gene>
    <name evidence="2" type="ORF">ACFSCZ_04170</name>
</gene>
<dbReference type="GO" id="GO:0016757">
    <property type="term" value="F:glycosyltransferase activity"/>
    <property type="evidence" value="ECO:0007669"/>
    <property type="project" value="UniProtKB-KW"/>
</dbReference>
<dbReference type="EMBL" id="JBHUEO010000006">
    <property type="protein sequence ID" value="MFD1705948.1"/>
    <property type="molecule type" value="Genomic_DNA"/>
</dbReference>
<evidence type="ECO:0000313" key="2">
    <source>
        <dbReference type="EMBL" id="MFD1705948.1"/>
    </source>
</evidence>
<dbReference type="Proteomes" id="UP001597301">
    <property type="component" value="Unassembled WGS sequence"/>
</dbReference>
<dbReference type="SUPFAM" id="SSF53756">
    <property type="entry name" value="UDP-Glycosyltransferase/glycogen phosphorylase"/>
    <property type="match status" value="1"/>
</dbReference>
<dbReference type="Pfam" id="PF00534">
    <property type="entry name" value="Glycos_transf_1"/>
    <property type="match status" value="1"/>
</dbReference>
<keyword evidence="2" id="KW-0328">Glycosyltransferase</keyword>
<protein>
    <submittedName>
        <fullName evidence="2">Glycosyltransferase</fullName>
        <ecNumber evidence="2">2.4.-.-</ecNumber>
    </submittedName>
</protein>
<proteinExistence type="predicted"/>
<evidence type="ECO:0000313" key="3">
    <source>
        <dbReference type="Proteomes" id="UP001597301"/>
    </source>
</evidence>
<organism evidence="2 3">
    <name type="scientific">Siminovitchia sediminis</name>
    <dbReference type="NCBI Taxonomy" id="1274353"/>
    <lineage>
        <taxon>Bacteria</taxon>
        <taxon>Bacillati</taxon>
        <taxon>Bacillota</taxon>
        <taxon>Bacilli</taxon>
        <taxon>Bacillales</taxon>
        <taxon>Bacillaceae</taxon>
        <taxon>Siminovitchia</taxon>
    </lineage>
</organism>
<feature type="domain" description="Glycosyl transferase family 1" evidence="1">
    <location>
        <begin position="228"/>
        <end position="374"/>
    </location>
</feature>
<sequence>MKKKVLFMLTSMNVGGVEKSLLSLLSALSKEEYEVTVLLLEKKGGFLEFIPTWVRVEEANWFKEIKPVILQPPQKTVKDLLHNKKIIKLITFIPTYFISKHFDNRYLYYKSVMKEIPQNDERYDVAVAYQGPTDIIDYYILNKVEAKRKISWVHFDVSKHKVNKKLYAKLYGDFNQVYTVSVAAKQSLVKAIPDIKNKTAIYKNHVQQDLIKTLAKKHVDFDEDFQGTRIVTVGRLSLEKGQDLAIRVLAKLRSEGYEVRWYCIGEGNARTEYERLIAKYKMRENFLLLGEKTNPYPYILRSDIYVQPSRHEGYCLTLAEAKCLQKPIVTTNFSGAYEQIDNGHNGYIVNTDIDQLYGKIKLLLDHQIQQEKFRLNLALQALKPEVRVHKQINQVI</sequence>
<keyword evidence="3" id="KW-1185">Reference proteome</keyword>
<evidence type="ECO:0000259" key="1">
    <source>
        <dbReference type="Pfam" id="PF00534"/>
    </source>
</evidence>
<keyword evidence="2" id="KW-0808">Transferase</keyword>
<dbReference type="Gene3D" id="3.40.50.2000">
    <property type="entry name" value="Glycogen Phosphorylase B"/>
    <property type="match status" value="2"/>
</dbReference>
<dbReference type="RefSeq" id="WP_380772501.1">
    <property type="nucleotide sequence ID" value="NZ_JBHUEO010000006.1"/>
</dbReference>